<dbReference type="AlphaFoldDB" id="A0A4U5PFB1"/>
<accession>A0A4U5PFB1</accession>
<evidence type="ECO:0000256" key="1">
    <source>
        <dbReference type="SAM" id="MobiDB-lite"/>
    </source>
</evidence>
<evidence type="ECO:0000313" key="3">
    <source>
        <dbReference type="EMBL" id="TKR95013.1"/>
    </source>
</evidence>
<proteinExistence type="predicted"/>
<gene>
    <name evidence="3" type="ORF">L596_009236</name>
</gene>
<feature type="signal peptide" evidence="2">
    <location>
        <begin position="1"/>
        <end position="18"/>
    </location>
</feature>
<sequence length="130" mass="13503">MCSKAVLLALIALAAAKASLILGPGHVILPPLYQRGQQSDGSSQMRRAAVEWTAFPTHFPSPLATATVVEFDYIILLLTSSPTASAKPNNGLNSGYGANADVQNSANSQGSSMRNGISIAAGDRGKRYAT</sequence>
<protein>
    <submittedName>
        <fullName evidence="3">Uncharacterized protein</fullName>
    </submittedName>
</protein>
<reference evidence="3 4" key="2">
    <citation type="journal article" date="2019" name="G3 (Bethesda)">
        <title>Hybrid Assembly of the Genome of the Entomopathogenic Nematode Steinernema carpocapsae Identifies the X-Chromosome.</title>
        <authorList>
            <person name="Serra L."/>
            <person name="Macchietto M."/>
            <person name="Macias-Munoz A."/>
            <person name="McGill C.J."/>
            <person name="Rodriguez I.M."/>
            <person name="Rodriguez B."/>
            <person name="Murad R."/>
            <person name="Mortazavi A."/>
        </authorList>
    </citation>
    <scope>NUCLEOTIDE SEQUENCE [LARGE SCALE GENOMIC DNA]</scope>
    <source>
        <strain evidence="3 4">ALL</strain>
    </source>
</reference>
<dbReference type="Proteomes" id="UP000298663">
    <property type="component" value="Unassembled WGS sequence"/>
</dbReference>
<dbReference type="EMBL" id="AZBU02000002">
    <property type="protein sequence ID" value="TKR95013.1"/>
    <property type="molecule type" value="Genomic_DNA"/>
</dbReference>
<evidence type="ECO:0000313" key="4">
    <source>
        <dbReference type="Proteomes" id="UP000298663"/>
    </source>
</evidence>
<evidence type="ECO:0000256" key="2">
    <source>
        <dbReference type="SAM" id="SignalP"/>
    </source>
</evidence>
<name>A0A4U5PFB1_STECR</name>
<keyword evidence="4" id="KW-1185">Reference proteome</keyword>
<comment type="caution">
    <text evidence="3">The sequence shown here is derived from an EMBL/GenBank/DDBJ whole genome shotgun (WGS) entry which is preliminary data.</text>
</comment>
<feature type="region of interest" description="Disordered" evidence="1">
    <location>
        <begin position="103"/>
        <end position="130"/>
    </location>
</feature>
<reference evidence="3 4" key="1">
    <citation type="journal article" date="2015" name="Genome Biol.">
        <title>Comparative genomics of Steinernema reveals deeply conserved gene regulatory networks.</title>
        <authorList>
            <person name="Dillman A.R."/>
            <person name="Macchietto M."/>
            <person name="Porter C.F."/>
            <person name="Rogers A."/>
            <person name="Williams B."/>
            <person name="Antoshechkin I."/>
            <person name="Lee M.M."/>
            <person name="Goodwin Z."/>
            <person name="Lu X."/>
            <person name="Lewis E.E."/>
            <person name="Goodrich-Blair H."/>
            <person name="Stock S.P."/>
            <person name="Adams B.J."/>
            <person name="Sternberg P.W."/>
            <person name="Mortazavi A."/>
        </authorList>
    </citation>
    <scope>NUCLEOTIDE SEQUENCE [LARGE SCALE GENOMIC DNA]</scope>
    <source>
        <strain evidence="3 4">ALL</strain>
    </source>
</reference>
<keyword evidence="2" id="KW-0732">Signal</keyword>
<feature type="compositionally biased region" description="Polar residues" evidence="1">
    <location>
        <begin position="103"/>
        <end position="115"/>
    </location>
</feature>
<organism evidence="3 4">
    <name type="scientific">Steinernema carpocapsae</name>
    <name type="common">Entomopathogenic nematode</name>
    <dbReference type="NCBI Taxonomy" id="34508"/>
    <lineage>
        <taxon>Eukaryota</taxon>
        <taxon>Metazoa</taxon>
        <taxon>Ecdysozoa</taxon>
        <taxon>Nematoda</taxon>
        <taxon>Chromadorea</taxon>
        <taxon>Rhabditida</taxon>
        <taxon>Tylenchina</taxon>
        <taxon>Panagrolaimomorpha</taxon>
        <taxon>Strongyloidoidea</taxon>
        <taxon>Steinernematidae</taxon>
        <taxon>Steinernema</taxon>
    </lineage>
</organism>
<feature type="chain" id="PRO_5020230449" evidence="2">
    <location>
        <begin position="19"/>
        <end position="130"/>
    </location>
</feature>